<dbReference type="GO" id="GO:0008654">
    <property type="term" value="P:phospholipid biosynthetic process"/>
    <property type="evidence" value="ECO:0007669"/>
    <property type="project" value="UniProtKB-KW"/>
</dbReference>
<dbReference type="STRING" id="360412.LARV_00781"/>
<keyword evidence="12" id="KW-1208">Phospholipid metabolism</keyword>
<feature type="domain" description="DAGKc" evidence="13">
    <location>
        <begin position="1"/>
        <end position="136"/>
    </location>
</feature>
<evidence type="ECO:0000256" key="8">
    <source>
        <dbReference type="ARBA" id="ARBA00022840"/>
    </source>
</evidence>
<dbReference type="InterPro" id="IPR001206">
    <property type="entry name" value="Diacylglycerol_kinase_cat_dom"/>
</dbReference>
<evidence type="ECO:0000256" key="3">
    <source>
        <dbReference type="ARBA" id="ARBA00022516"/>
    </source>
</evidence>
<dbReference type="InterPro" id="IPR050187">
    <property type="entry name" value="Lipid_Phosphate_FormReg"/>
</dbReference>
<dbReference type="SMART" id="SM00046">
    <property type="entry name" value="DAGKc"/>
    <property type="match status" value="1"/>
</dbReference>
<keyword evidence="9" id="KW-0460">Magnesium</keyword>
<dbReference type="InterPro" id="IPR017438">
    <property type="entry name" value="ATP-NAD_kinase_N"/>
</dbReference>
<evidence type="ECO:0000256" key="1">
    <source>
        <dbReference type="ARBA" id="ARBA00001946"/>
    </source>
</evidence>
<dbReference type="GO" id="GO:0005524">
    <property type="term" value="F:ATP binding"/>
    <property type="evidence" value="ECO:0007669"/>
    <property type="project" value="UniProtKB-KW"/>
</dbReference>
<dbReference type="PROSITE" id="PS50146">
    <property type="entry name" value="DAGK"/>
    <property type="match status" value="1"/>
</dbReference>
<evidence type="ECO:0000259" key="13">
    <source>
        <dbReference type="PROSITE" id="PS50146"/>
    </source>
</evidence>
<keyword evidence="15" id="KW-1185">Reference proteome</keyword>
<evidence type="ECO:0000256" key="9">
    <source>
        <dbReference type="ARBA" id="ARBA00022842"/>
    </source>
</evidence>
<dbReference type="InterPro" id="IPR005218">
    <property type="entry name" value="Diacylglycerol/lipid_kinase"/>
</dbReference>
<evidence type="ECO:0000256" key="4">
    <source>
        <dbReference type="ARBA" id="ARBA00022679"/>
    </source>
</evidence>
<dbReference type="Gene3D" id="3.40.50.10330">
    <property type="entry name" value="Probable inorganic polyphosphate/atp-NAD kinase, domain 1"/>
    <property type="match status" value="1"/>
</dbReference>
<dbReference type="NCBIfam" id="TIGR00147">
    <property type="entry name" value="YegS/Rv2252/BmrU family lipid kinase"/>
    <property type="match status" value="1"/>
</dbReference>
<dbReference type="InterPro" id="IPR045540">
    <property type="entry name" value="YegS/DAGK_C"/>
</dbReference>
<proteinExistence type="inferred from homology"/>
<dbReference type="Pfam" id="PF19279">
    <property type="entry name" value="YegS_C"/>
    <property type="match status" value="1"/>
</dbReference>
<dbReference type="GO" id="GO:0004143">
    <property type="term" value="F:ATP-dependent diacylglycerol kinase activity"/>
    <property type="evidence" value="ECO:0007669"/>
    <property type="project" value="TreeGrafter"/>
</dbReference>
<reference evidence="14" key="1">
    <citation type="submission" date="2015-07" db="EMBL/GenBank/DDBJ databases">
        <title>Draft Genome Sequences of Anaerolinea thermolimosa IMO-1, Bellilinea caldifistulae GOMI-1, Leptolinea tardivitalis YMTK-2, Levilinea saccharolytica KIBI-1,Longilinea arvoryzae KOME-1, Previously Described as Members of the Anaerolineaceae (Chloroflexi).</title>
        <authorList>
            <person name="Sekiguchi Y."/>
            <person name="Ohashi A."/>
            <person name="Matsuura N."/>
            <person name="Tourlousse M.D."/>
        </authorList>
    </citation>
    <scope>NUCLEOTIDE SEQUENCE [LARGE SCALE GENOMIC DNA]</scope>
    <source>
        <strain evidence="14">KOME-1</strain>
    </source>
</reference>
<organism evidence="14">
    <name type="scientific">Longilinea arvoryzae</name>
    <dbReference type="NCBI Taxonomy" id="360412"/>
    <lineage>
        <taxon>Bacteria</taxon>
        <taxon>Bacillati</taxon>
        <taxon>Chloroflexota</taxon>
        <taxon>Anaerolineae</taxon>
        <taxon>Anaerolineales</taxon>
        <taxon>Anaerolineaceae</taxon>
        <taxon>Longilinea</taxon>
    </lineage>
</organism>
<keyword evidence="11" id="KW-0594">Phospholipid biosynthesis</keyword>
<evidence type="ECO:0000313" key="15">
    <source>
        <dbReference type="Proteomes" id="UP000055060"/>
    </source>
</evidence>
<dbReference type="RefSeq" id="WP_083522304.1">
    <property type="nucleotide sequence ID" value="NZ_DF967972.1"/>
</dbReference>
<dbReference type="AlphaFoldDB" id="A0A0S7BDU1"/>
<dbReference type="InterPro" id="IPR016064">
    <property type="entry name" value="NAD/diacylglycerol_kinase_sf"/>
</dbReference>
<evidence type="ECO:0000256" key="2">
    <source>
        <dbReference type="ARBA" id="ARBA00005983"/>
    </source>
</evidence>
<evidence type="ECO:0000256" key="11">
    <source>
        <dbReference type="ARBA" id="ARBA00023209"/>
    </source>
</evidence>
<dbReference type="PANTHER" id="PTHR12358:SF106">
    <property type="entry name" value="LIPID KINASE YEGS"/>
    <property type="match status" value="1"/>
</dbReference>
<comment type="similarity">
    <text evidence="2">Belongs to the diacylglycerol/lipid kinase family.</text>
</comment>
<keyword evidence="8" id="KW-0067">ATP-binding</keyword>
<keyword evidence="10" id="KW-0443">Lipid metabolism</keyword>
<dbReference type="EMBL" id="DF967972">
    <property type="protein sequence ID" value="GAP13040.1"/>
    <property type="molecule type" value="Genomic_DNA"/>
</dbReference>
<keyword evidence="3" id="KW-0444">Lipid biosynthesis</keyword>
<keyword evidence="5" id="KW-0479">Metal-binding</keyword>
<evidence type="ECO:0000313" key="14">
    <source>
        <dbReference type="EMBL" id="GAP13040.1"/>
    </source>
</evidence>
<dbReference type="SUPFAM" id="SSF111331">
    <property type="entry name" value="NAD kinase/diacylglycerol kinase-like"/>
    <property type="match status" value="1"/>
</dbReference>
<name>A0A0S7BDU1_9CHLR</name>
<evidence type="ECO:0000256" key="10">
    <source>
        <dbReference type="ARBA" id="ARBA00023098"/>
    </source>
</evidence>
<dbReference type="Proteomes" id="UP000055060">
    <property type="component" value="Unassembled WGS sequence"/>
</dbReference>
<evidence type="ECO:0000256" key="7">
    <source>
        <dbReference type="ARBA" id="ARBA00022777"/>
    </source>
</evidence>
<dbReference type="OrthoDB" id="9786026at2"/>
<dbReference type="GO" id="GO:0005886">
    <property type="term" value="C:plasma membrane"/>
    <property type="evidence" value="ECO:0007669"/>
    <property type="project" value="TreeGrafter"/>
</dbReference>
<accession>A0A0S7BDU1</accession>
<dbReference type="PANTHER" id="PTHR12358">
    <property type="entry name" value="SPHINGOSINE KINASE"/>
    <property type="match status" value="1"/>
</dbReference>
<dbReference type="Gene3D" id="2.60.200.40">
    <property type="match status" value="1"/>
</dbReference>
<protein>
    <submittedName>
        <fullName evidence="14">Lipid kinase, YegS/Rv2252/BmrU family</fullName>
    </submittedName>
</protein>
<sequence>MTIKPMLVYNPTAGKGNAGKILPRVQTLLGERGFESDLVLTEGVGHAQALGEQAVEAGVDLVVVAGGDGTVNEAINGLMNQPLNGKKRPALGVLPVGRGNDFAFGMGIPQELTQACDILAGGQRRRIDIGRVSGGDYPNGRYFGNGVGLGFDTVVGFEAAKMTWLHGGASYLVAVIRTIFKYAKAPVYEVTLDDGVLRQPFLMVSVMNGRRMGGAFMMAPDGDPSDRTFDLCLTGQVSQIRILPVAATFISGKQGSDPAVSMRRSRKITIRAIEGSIPAHADGETICTAGEQLTIEILPGALDVLTHSNGWQA</sequence>
<keyword evidence="7 14" id="KW-0418">Kinase</keyword>
<gene>
    <name evidence="14" type="ORF">LARV_00781</name>
</gene>
<dbReference type="GO" id="GO:0046872">
    <property type="term" value="F:metal ion binding"/>
    <property type="evidence" value="ECO:0007669"/>
    <property type="project" value="UniProtKB-KW"/>
</dbReference>
<evidence type="ECO:0000256" key="5">
    <source>
        <dbReference type="ARBA" id="ARBA00022723"/>
    </source>
</evidence>
<keyword evidence="6" id="KW-0547">Nucleotide-binding</keyword>
<evidence type="ECO:0000256" key="6">
    <source>
        <dbReference type="ARBA" id="ARBA00022741"/>
    </source>
</evidence>
<keyword evidence="4" id="KW-0808">Transferase</keyword>
<dbReference type="Pfam" id="PF00781">
    <property type="entry name" value="DAGK_cat"/>
    <property type="match status" value="1"/>
</dbReference>
<comment type="cofactor">
    <cofactor evidence="1">
        <name>Mg(2+)</name>
        <dbReference type="ChEBI" id="CHEBI:18420"/>
    </cofactor>
</comment>
<evidence type="ECO:0000256" key="12">
    <source>
        <dbReference type="ARBA" id="ARBA00023264"/>
    </source>
</evidence>